<dbReference type="AlphaFoldDB" id="A0A2P2PBD9"/>
<protein>
    <submittedName>
        <fullName evidence="1">Uncharacterized protein</fullName>
    </submittedName>
</protein>
<evidence type="ECO:0000313" key="1">
    <source>
        <dbReference type="EMBL" id="MBX51999.1"/>
    </source>
</evidence>
<reference evidence="1" key="1">
    <citation type="submission" date="2018-02" db="EMBL/GenBank/DDBJ databases">
        <title>Rhizophora mucronata_Transcriptome.</title>
        <authorList>
            <person name="Meera S.P."/>
            <person name="Sreeshan A."/>
            <person name="Augustine A."/>
        </authorList>
    </citation>
    <scope>NUCLEOTIDE SEQUENCE</scope>
    <source>
        <tissue evidence="1">Leaf</tissue>
    </source>
</reference>
<sequence length="32" mass="3358">MAHPETPLGSHLLRGCSCSLPLGGDQLANLLR</sequence>
<dbReference type="EMBL" id="GGEC01071515">
    <property type="protein sequence ID" value="MBX51999.1"/>
    <property type="molecule type" value="Transcribed_RNA"/>
</dbReference>
<proteinExistence type="predicted"/>
<organism evidence="1">
    <name type="scientific">Rhizophora mucronata</name>
    <name type="common">Asiatic mangrove</name>
    <dbReference type="NCBI Taxonomy" id="61149"/>
    <lineage>
        <taxon>Eukaryota</taxon>
        <taxon>Viridiplantae</taxon>
        <taxon>Streptophyta</taxon>
        <taxon>Embryophyta</taxon>
        <taxon>Tracheophyta</taxon>
        <taxon>Spermatophyta</taxon>
        <taxon>Magnoliopsida</taxon>
        <taxon>eudicotyledons</taxon>
        <taxon>Gunneridae</taxon>
        <taxon>Pentapetalae</taxon>
        <taxon>rosids</taxon>
        <taxon>fabids</taxon>
        <taxon>Malpighiales</taxon>
        <taxon>Rhizophoraceae</taxon>
        <taxon>Rhizophora</taxon>
    </lineage>
</organism>
<accession>A0A2P2PBD9</accession>
<name>A0A2P2PBD9_RHIMU</name>